<gene>
    <name evidence="1" type="ORF">SAMN05444921_11357</name>
</gene>
<dbReference type="InterPro" id="IPR024411">
    <property type="entry name" value="Tail_terminator_phage"/>
</dbReference>
<name>A0A1G9VZU5_9ACTN</name>
<reference evidence="2" key="1">
    <citation type="submission" date="2016-10" db="EMBL/GenBank/DDBJ databases">
        <authorList>
            <person name="Varghese N."/>
            <person name="Submissions S."/>
        </authorList>
    </citation>
    <scope>NUCLEOTIDE SEQUENCE [LARGE SCALE GENOMIC DNA]</scope>
    <source>
        <strain evidence="2">CGMCC 4.7042</strain>
    </source>
</reference>
<evidence type="ECO:0000313" key="2">
    <source>
        <dbReference type="Proteomes" id="UP000199063"/>
    </source>
</evidence>
<dbReference type="Pfam" id="PF12691">
    <property type="entry name" value="Phage_tail_terminator_6"/>
    <property type="match status" value="1"/>
</dbReference>
<dbReference type="OrthoDB" id="4953313at2"/>
<dbReference type="EMBL" id="FNHI01000013">
    <property type="protein sequence ID" value="SDM77497.1"/>
    <property type="molecule type" value="Genomic_DNA"/>
</dbReference>
<protein>
    <recommendedName>
        <fullName evidence="3">Tail terminator</fullName>
    </recommendedName>
</protein>
<proteinExistence type="predicted"/>
<dbReference type="RefSeq" id="WP_093656947.1">
    <property type="nucleotide sequence ID" value="NZ_FNHI01000013.1"/>
</dbReference>
<sequence>MAHTRALLEGLAGLLADAGLGAYRPGGVYAADETALGFGAMPDTPDRVIWLNPYPVTDTDLTDAVTGVQFRMRAADPMALLDLADAVFAELHNRQALTFGAVRVALLWRQSQALLGQDATGREELTANYYARTVRPAPYLND</sequence>
<dbReference type="AlphaFoldDB" id="A0A1G9VZU5"/>
<accession>A0A1G9VZU5</accession>
<evidence type="ECO:0000313" key="1">
    <source>
        <dbReference type="EMBL" id="SDM77497.1"/>
    </source>
</evidence>
<dbReference type="Proteomes" id="UP000199063">
    <property type="component" value="Unassembled WGS sequence"/>
</dbReference>
<evidence type="ECO:0008006" key="3">
    <source>
        <dbReference type="Google" id="ProtNLM"/>
    </source>
</evidence>
<dbReference type="GeneID" id="40831236"/>
<organism evidence="1 2">
    <name type="scientific">Streptomyces wuyuanensis</name>
    <dbReference type="NCBI Taxonomy" id="1196353"/>
    <lineage>
        <taxon>Bacteria</taxon>
        <taxon>Bacillati</taxon>
        <taxon>Actinomycetota</taxon>
        <taxon>Actinomycetes</taxon>
        <taxon>Kitasatosporales</taxon>
        <taxon>Streptomycetaceae</taxon>
        <taxon>Streptomyces</taxon>
    </lineage>
</organism>
<keyword evidence="2" id="KW-1185">Reference proteome</keyword>
<dbReference type="STRING" id="1196353.SAMN05444921_11357"/>